<dbReference type="Pfam" id="PF20448">
    <property type="entry name" value="DUF6705"/>
    <property type="match status" value="1"/>
</dbReference>
<dbReference type="OrthoDB" id="1261237at2"/>
<dbReference type="AlphaFoldDB" id="A0A501QF93"/>
<comment type="caution">
    <text evidence="2">The sequence shown here is derived from an EMBL/GenBank/DDBJ whole genome shotgun (WGS) entry which is preliminary data.</text>
</comment>
<dbReference type="Proteomes" id="UP000319175">
    <property type="component" value="Unassembled WGS sequence"/>
</dbReference>
<reference evidence="2 3" key="1">
    <citation type="submission" date="2019-06" db="EMBL/GenBank/DDBJ databases">
        <title>Flavobacterium sp. MaA-Y11 from geoumgang.</title>
        <authorList>
            <person name="Jeong S."/>
        </authorList>
    </citation>
    <scope>NUCLEOTIDE SEQUENCE [LARGE SCALE GENOMIC DNA]</scope>
    <source>
        <strain evidence="2 3">MaA-Y11</strain>
    </source>
</reference>
<organism evidence="2 3">
    <name type="scientific">Flavobacterium microcysteis</name>
    <dbReference type="NCBI Taxonomy" id="2596891"/>
    <lineage>
        <taxon>Bacteria</taxon>
        <taxon>Pseudomonadati</taxon>
        <taxon>Bacteroidota</taxon>
        <taxon>Flavobacteriia</taxon>
        <taxon>Flavobacteriales</taxon>
        <taxon>Flavobacteriaceae</taxon>
        <taxon>Flavobacterium</taxon>
    </lineage>
</organism>
<evidence type="ECO:0000313" key="2">
    <source>
        <dbReference type="EMBL" id="TPD71148.1"/>
    </source>
</evidence>
<gene>
    <name evidence="2" type="ORF">FJA49_04410</name>
</gene>
<proteinExistence type="predicted"/>
<name>A0A501QF93_9FLAO</name>
<dbReference type="EMBL" id="VFJE01000051">
    <property type="protein sequence ID" value="TPD71148.1"/>
    <property type="molecule type" value="Genomic_DNA"/>
</dbReference>
<keyword evidence="3" id="KW-1185">Reference proteome</keyword>
<protein>
    <recommendedName>
        <fullName evidence="1">DUF6705 domain-containing protein</fullName>
    </recommendedName>
</protein>
<evidence type="ECO:0000259" key="1">
    <source>
        <dbReference type="Pfam" id="PF20448"/>
    </source>
</evidence>
<accession>A0A501QF93</accession>
<feature type="domain" description="DUF6705" evidence="1">
    <location>
        <begin position="15"/>
        <end position="172"/>
    </location>
</feature>
<evidence type="ECO:0000313" key="3">
    <source>
        <dbReference type="Proteomes" id="UP000319175"/>
    </source>
</evidence>
<sequence length="176" mass="20175">MDLQHRVQRIRGAYHKDMNDLLNPFEGTYVYTNGNTSLKIVLQKKKSFNTKYYEDMIIGEYQYIENGIEKINTLNKLSINFTDAWNYSVGANLIITAGQVGCDECLPNEKALSGGLVDELTHNNADLIIRRITVNGIQAIKILVVWRMKYKKETDPMPPRASFPGGEYILTKRLER</sequence>
<dbReference type="InterPro" id="IPR046551">
    <property type="entry name" value="DUF6705"/>
</dbReference>